<evidence type="ECO:0000259" key="7">
    <source>
        <dbReference type="PROSITE" id="PS50066"/>
    </source>
</evidence>
<dbReference type="Proteomes" id="UP001281410">
    <property type="component" value="Unassembled WGS sequence"/>
</dbReference>
<dbReference type="InterPro" id="IPR036879">
    <property type="entry name" value="TF_MADSbox_sf"/>
</dbReference>
<evidence type="ECO:0000256" key="3">
    <source>
        <dbReference type="ARBA" id="ARBA00023125"/>
    </source>
</evidence>
<evidence type="ECO:0000256" key="1">
    <source>
        <dbReference type="ARBA" id="ARBA00004123"/>
    </source>
</evidence>
<gene>
    <name evidence="8" type="ORF">Dsin_019572</name>
</gene>
<evidence type="ECO:0000313" key="9">
    <source>
        <dbReference type="Proteomes" id="UP001281410"/>
    </source>
</evidence>
<accession>A0AAE0E363</accession>
<proteinExistence type="predicted"/>
<dbReference type="PANTHER" id="PTHR11945">
    <property type="entry name" value="MADS BOX PROTEIN"/>
    <property type="match status" value="1"/>
</dbReference>
<reference evidence="8" key="1">
    <citation type="journal article" date="2023" name="Plant J.">
        <title>Genome sequences and population genomics provide insights into the demographic history, inbreeding, and mutation load of two 'living fossil' tree species of Dipteronia.</title>
        <authorList>
            <person name="Feng Y."/>
            <person name="Comes H.P."/>
            <person name="Chen J."/>
            <person name="Zhu S."/>
            <person name="Lu R."/>
            <person name="Zhang X."/>
            <person name="Li P."/>
            <person name="Qiu J."/>
            <person name="Olsen K.M."/>
            <person name="Qiu Y."/>
        </authorList>
    </citation>
    <scope>NUCLEOTIDE SEQUENCE</scope>
    <source>
        <strain evidence="8">NBL</strain>
    </source>
</reference>
<keyword evidence="9" id="KW-1185">Reference proteome</keyword>
<dbReference type="Pfam" id="PF00319">
    <property type="entry name" value="SRF-TF"/>
    <property type="match status" value="1"/>
</dbReference>
<dbReference type="PRINTS" id="PR00404">
    <property type="entry name" value="MADSDOMAIN"/>
</dbReference>
<dbReference type="SUPFAM" id="SSF55455">
    <property type="entry name" value="SRF-like"/>
    <property type="match status" value="1"/>
</dbReference>
<organism evidence="8 9">
    <name type="scientific">Dipteronia sinensis</name>
    <dbReference type="NCBI Taxonomy" id="43782"/>
    <lineage>
        <taxon>Eukaryota</taxon>
        <taxon>Viridiplantae</taxon>
        <taxon>Streptophyta</taxon>
        <taxon>Embryophyta</taxon>
        <taxon>Tracheophyta</taxon>
        <taxon>Spermatophyta</taxon>
        <taxon>Magnoliopsida</taxon>
        <taxon>eudicotyledons</taxon>
        <taxon>Gunneridae</taxon>
        <taxon>Pentapetalae</taxon>
        <taxon>rosids</taxon>
        <taxon>malvids</taxon>
        <taxon>Sapindales</taxon>
        <taxon>Sapindaceae</taxon>
        <taxon>Hippocastanoideae</taxon>
        <taxon>Acereae</taxon>
        <taxon>Dipteronia</taxon>
    </lineage>
</organism>
<evidence type="ECO:0000313" key="8">
    <source>
        <dbReference type="EMBL" id="KAK3205526.1"/>
    </source>
</evidence>
<evidence type="ECO:0000256" key="2">
    <source>
        <dbReference type="ARBA" id="ARBA00023015"/>
    </source>
</evidence>
<name>A0AAE0E363_9ROSI</name>
<dbReference type="AlphaFoldDB" id="A0AAE0E363"/>
<feature type="coiled-coil region" evidence="6">
    <location>
        <begin position="93"/>
        <end position="120"/>
    </location>
</feature>
<evidence type="ECO:0000256" key="4">
    <source>
        <dbReference type="ARBA" id="ARBA00023163"/>
    </source>
</evidence>
<feature type="domain" description="MADS-box" evidence="7">
    <location>
        <begin position="9"/>
        <end position="69"/>
    </location>
</feature>
<dbReference type="FunFam" id="3.40.1810.10:FF:000006">
    <property type="entry name" value="Agamous-like MADS-box protein AGL62"/>
    <property type="match status" value="1"/>
</dbReference>
<keyword evidence="3" id="KW-0238">DNA-binding</keyword>
<sequence length="189" mass="21539">MVESSKKTKGKQKIEIKRIEDDNDRLVTFTKRRSGIFKKASEIVTLTGAEIGVIVFSPTGKTYSFGHPSIDAISNCFLGVNPEPNNNVNPFYKARRQARINELNERHQNLLGQLDNLKVRGKMFKEITKEKNTQDWWEAPIHEMNLKEVLEMGVKFEELSKFLLNKLNEKSLGGLEGPSSSFPPMNSRN</sequence>
<comment type="subcellular location">
    <subcellularLocation>
        <location evidence="1">Nucleus</location>
    </subcellularLocation>
</comment>
<dbReference type="PROSITE" id="PS50066">
    <property type="entry name" value="MADS_BOX_2"/>
    <property type="match status" value="1"/>
</dbReference>
<comment type="caution">
    <text evidence="8">The sequence shown here is derived from an EMBL/GenBank/DDBJ whole genome shotgun (WGS) entry which is preliminary data.</text>
</comment>
<keyword evidence="2" id="KW-0805">Transcription regulation</keyword>
<dbReference type="GO" id="GO:0005634">
    <property type="term" value="C:nucleus"/>
    <property type="evidence" value="ECO:0007669"/>
    <property type="project" value="UniProtKB-SubCell"/>
</dbReference>
<dbReference type="EMBL" id="JANJYJ010000006">
    <property type="protein sequence ID" value="KAK3205526.1"/>
    <property type="molecule type" value="Genomic_DNA"/>
</dbReference>
<dbReference type="InterPro" id="IPR002100">
    <property type="entry name" value="TF_MADSbox"/>
</dbReference>
<keyword evidence="4" id="KW-0804">Transcription</keyword>
<dbReference type="GO" id="GO:0000978">
    <property type="term" value="F:RNA polymerase II cis-regulatory region sequence-specific DNA binding"/>
    <property type="evidence" value="ECO:0007669"/>
    <property type="project" value="TreeGrafter"/>
</dbReference>
<dbReference type="PANTHER" id="PTHR11945:SF725">
    <property type="entry name" value="AGAMOUS-LIKE 58-RELATED"/>
    <property type="match status" value="1"/>
</dbReference>
<dbReference type="Gene3D" id="3.40.1810.10">
    <property type="entry name" value="Transcription factor, MADS-box"/>
    <property type="match status" value="1"/>
</dbReference>
<evidence type="ECO:0000256" key="6">
    <source>
        <dbReference type="SAM" id="Coils"/>
    </source>
</evidence>
<protein>
    <recommendedName>
        <fullName evidence="7">MADS-box domain-containing protein</fullName>
    </recommendedName>
</protein>
<dbReference type="GO" id="GO:0000981">
    <property type="term" value="F:DNA-binding transcription factor activity, RNA polymerase II-specific"/>
    <property type="evidence" value="ECO:0007669"/>
    <property type="project" value="TreeGrafter"/>
</dbReference>
<dbReference type="GO" id="GO:0046983">
    <property type="term" value="F:protein dimerization activity"/>
    <property type="evidence" value="ECO:0007669"/>
    <property type="project" value="InterPro"/>
</dbReference>
<evidence type="ECO:0000256" key="5">
    <source>
        <dbReference type="ARBA" id="ARBA00023242"/>
    </source>
</evidence>
<keyword evidence="6" id="KW-0175">Coiled coil</keyword>
<keyword evidence="5" id="KW-0539">Nucleus</keyword>
<dbReference type="SMART" id="SM00432">
    <property type="entry name" value="MADS"/>
    <property type="match status" value="1"/>
</dbReference>